<feature type="binding site" evidence="10">
    <location>
        <position position="248"/>
    </location>
    <ligand>
        <name>glycerol</name>
        <dbReference type="ChEBI" id="CHEBI:17754"/>
    </ligand>
</feature>
<comment type="caution">
    <text evidence="13">The sequence shown here is derived from an EMBL/GenBank/DDBJ whole genome shotgun (WGS) entry which is preliminary data.</text>
</comment>
<feature type="binding site" evidence="10">
    <location>
        <position position="264"/>
    </location>
    <ligand>
        <name>glycerol</name>
        <dbReference type="ChEBI" id="CHEBI:17754"/>
    </ligand>
</feature>
<evidence type="ECO:0000256" key="2">
    <source>
        <dbReference type="ARBA" id="ARBA00022516"/>
    </source>
</evidence>
<protein>
    <submittedName>
        <fullName evidence="13">Glycerol-1-phosphate dehydrogenase [NAD(P)+]</fullName>
    </submittedName>
</protein>
<accession>A0A543ILI1</accession>
<dbReference type="PIRSF" id="PIRSF000112">
    <property type="entry name" value="Glycerol_dehydrogenase"/>
    <property type="match status" value="1"/>
</dbReference>
<dbReference type="SUPFAM" id="SSF56796">
    <property type="entry name" value="Dehydroquinate synthase-like"/>
    <property type="match status" value="1"/>
</dbReference>
<keyword evidence="7" id="KW-0443">Lipid metabolism</keyword>
<sequence length="357" mass="37728">MPLLTRMLNAPLSIDVRRGAVAALGDLLADKRIATEGRVAIAVGPGQGDQIAEHVRPSLSACEVYRVAGGTVDAAVELATRLRAGSYEAVVGIGGGRTIDATKYAATLSGIPMVSVATNLSHDGICSPVASLTHEKGKGSFGVVMPLAMVVDLDYVRAAPERLVRAGIGDVLSNFSAVEDWLLAAEECGERVDRMALTVARTAAEALLHQPESIESDRFLTVLAESLVLSGMSMAFAGDSRPASGGDHEILHAIDQLYPDTANHGELAGLGTAFCFHLRATHLGEGAERLEEILACLGRHGLPRLPGDVGLSVEQFTEAVLYAPRTRPGRYTILEYLELDRGETLKAVEQYVEAHGG</sequence>
<evidence type="ECO:0000256" key="10">
    <source>
        <dbReference type="PIRSR" id="PIRSR000112-1"/>
    </source>
</evidence>
<dbReference type="Gene3D" id="1.20.1090.10">
    <property type="entry name" value="Dehydroquinate synthase-like - alpha domain"/>
    <property type="match status" value="1"/>
</dbReference>
<evidence type="ECO:0000256" key="4">
    <source>
        <dbReference type="ARBA" id="ARBA00022857"/>
    </source>
</evidence>
<dbReference type="GO" id="GO:0016614">
    <property type="term" value="F:oxidoreductase activity, acting on CH-OH group of donors"/>
    <property type="evidence" value="ECO:0007669"/>
    <property type="project" value="InterPro"/>
</dbReference>
<feature type="binding site" evidence="11">
    <location>
        <position position="123"/>
    </location>
    <ligand>
        <name>glycerol</name>
        <dbReference type="ChEBI" id="CHEBI:17754"/>
    </ligand>
</feature>
<feature type="binding site" evidence="12">
    <location>
        <begin position="118"/>
        <end position="121"/>
    </location>
    <ligand>
        <name>NAD(+)</name>
        <dbReference type="ChEBI" id="CHEBI:57540"/>
    </ligand>
</feature>
<evidence type="ECO:0000313" key="14">
    <source>
        <dbReference type="Proteomes" id="UP000316706"/>
    </source>
</evidence>
<keyword evidence="8" id="KW-0594">Phospholipid biosynthesis</keyword>
<keyword evidence="5" id="KW-0560">Oxidoreductase</keyword>
<dbReference type="EMBL" id="VFPO01000001">
    <property type="protein sequence ID" value="TQM71433.1"/>
    <property type="molecule type" value="Genomic_DNA"/>
</dbReference>
<keyword evidence="2" id="KW-0444">Lipid biosynthesis</keyword>
<dbReference type="CDD" id="cd08174">
    <property type="entry name" value="G1PDH-like"/>
    <property type="match status" value="1"/>
</dbReference>
<keyword evidence="9" id="KW-1208">Phospholipid metabolism</keyword>
<feature type="binding site" evidence="12">
    <location>
        <position position="127"/>
    </location>
    <ligand>
        <name>NAD(+)</name>
        <dbReference type="ChEBI" id="CHEBI:57540"/>
    </ligand>
</feature>
<evidence type="ECO:0000256" key="6">
    <source>
        <dbReference type="ARBA" id="ARBA00023027"/>
    </source>
</evidence>
<keyword evidence="6 12" id="KW-0520">NAD</keyword>
<dbReference type="Gene3D" id="3.40.50.1970">
    <property type="match status" value="1"/>
</dbReference>
<feature type="binding site" evidence="12">
    <location>
        <begin position="96"/>
        <end position="100"/>
    </location>
    <ligand>
        <name>NAD(+)</name>
        <dbReference type="ChEBI" id="CHEBI:57540"/>
    </ligand>
</feature>
<keyword evidence="14" id="KW-1185">Reference proteome</keyword>
<comment type="cofactor">
    <cofactor evidence="10">
        <name>Zn(2+)</name>
        <dbReference type="ChEBI" id="CHEBI:29105"/>
    </cofactor>
    <text evidence="10">Binds 1 zinc ion per subunit.</text>
</comment>
<keyword evidence="10" id="KW-0862">Zinc</keyword>
<dbReference type="Proteomes" id="UP000316706">
    <property type="component" value="Unassembled WGS sequence"/>
</dbReference>
<gene>
    <name evidence="13" type="ORF">FHX41_5202</name>
</gene>
<evidence type="ECO:0000256" key="1">
    <source>
        <dbReference type="ARBA" id="ARBA00022490"/>
    </source>
</evidence>
<evidence type="ECO:0000256" key="7">
    <source>
        <dbReference type="ARBA" id="ARBA00023098"/>
    </source>
</evidence>
<dbReference type="InterPro" id="IPR032837">
    <property type="entry name" value="G1PDH"/>
</dbReference>
<dbReference type="PANTHER" id="PTHR43616:SF5">
    <property type="entry name" value="GLYCEROL DEHYDROGENASE 1"/>
    <property type="match status" value="1"/>
</dbReference>
<evidence type="ECO:0000256" key="3">
    <source>
        <dbReference type="ARBA" id="ARBA00022723"/>
    </source>
</evidence>
<dbReference type="OrthoDB" id="5198708at2"/>
<dbReference type="InterPro" id="IPR016205">
    <property type="entry name" value="Glycerol_DH"/>
</dbReference>
<keyword evidence="1" id="KW-0963">Cytoplasm</keyword>
<evidence type="ECO:0000256" key="12">
    <source>
        <dbReference type="PIRSR" id="PIRSR000112-3"/>
    </source>
</evidence>
<dbReference type="Pfam" id="PF13685">
    <property type="entry name" value="Fe-ADH_2"/>
    <property type="match status" value="1"/>
</dbReference>
<evidence type="ECO:0000256" key="5">
    <source>
        <dbReference type="ARBA" id="ARBA00023002"/>
    </source>
</evidence>
<keyword evidence="4" id="KW-0521">NADP</keyword>
<feature type="binding site" evidence="10">
    <location>
        <position position="170"/>
    </location>
    <ligand>
        <name>glycerol</name>
        <dbReference type="ChEBI" id="CHEBI:17754"/>
    </ligand>
</feature>
<proteinExistence type="predicted"/>
<organism evidence="13 14">
    <name type="scientific">Actinomadura hallensis</name>
    <dbReference type="NCBI Taxonomy" id="337895"/>
    <lineage>
        <taxon>Bacteria</taxon>
        <taxon>Bacillati</taxon>
        <taxon>Actinomycetota</taxon>
        <taxon>Actinomycetes</taxon>
        <taxon>Streptosporangiales</taxon>
        <taxon>Thermomonosporaceae</taxon>
        <taxon>Actinomadura</taxon>
    </lineage>
</organism>
<dbReference type="GO" id="GO:0046872">
    <property type="term" value="F:metal ion binding"/>
    <property type="evidence" value="ECO:0007669"/>
    <property type="project" value="UniProtKB-KW"/>
</dbReference>
<reference evidence="13 14" key="1">
    <citation type="submission" date="2019-06" db="EMBL/GenBank/DDBJ databases">
        <title>Sequencing the genomes of 1000 actinobacteria strains.</title>
        <authorList>
            <person name="Klenk H.-P."/>
        </authorList>
    </citation>
    <scope>NUCLEOTIDE SEQUENCE [LARGE SCALE GENOMIC DNA]</scope>
    <source>
        <strain evidence="13 14">DSM 45043</strain>
    </source>
</reference>
<evidence type="ECO:0000256" key="9">
    <source>
        <dbReference type="ARBA" id="ARBA00023264"/>
    </source>
</evidence>
<dbReference type="PANTHER" id="PTHR43616">
    <property type="entry name" value="GLYCEROL DEHYDROGENASE"/>
    <property type="match status" value="1"/>
</dbReference>
<keyword evidence="3 10" id="KW-0479">Metal-binding</keyword>
<evidence type="ECO:0000313" key="13">
    <source>
        <dbReference type="EMBL" id="TQM71433.1"/>
    </source>
</evidence>
<dbReference type="AlphaFoldDB" id="A0A543ILI1"/>
<dbReference type="RefSeq" id="WP_141972933.1">
    <property type="nucleotide sequence ID" value="NZ_VFPO01000001.1"/>
</dbReference>
<evidence type="ECO:0000256" key="8">
    <source>
        <dbReference type="ARBA" id="ARBA00023209"/>
    </source>
</evidence>
<name>A0A543ILI1_9ACTN</name>
<evidence type="ECO:0000256" key="11">
    <source>
        <dbReference type="PIRSR" id="PIRSR000112-2"/>
    </source>
</evidence>
<dbReference type="GO" id="GO:0008654">
    <property type="term" value="P:phospholipid biosynthetic process"/>
    <property type="evidence" value="ECO:0007669"/>
    <property type="project" value="UniProtKB-KW"/>
</dbReference>